<gene>
    <name evidence="2" type="ORF">CCMP2556_LOCUS13702</name>
    <name evidence="3" type="ORF">CCMP2556_LOCUS14047</name>
</gene>
<dbReference type="Proteomes" id="UP001642484">
    <property type="component" value="Unassembled WGS sequence"/>
</dbReference>
<comment type="caution">
    <text evidence="3">The sequence shown here is derived from an EMBL/GenBank/DDBJ whole genome shotgun (WGS) entry which is preliminary data.</text>
</comment>
<accession>A0ABP0K0X7</accession>
<proteinExistence type="predicted"/>
<evidence type="ECO:0000313" key="2">
    <source>
        <dbReference type="EMBL" id="CAK9019555.1"/>
    </source>
</evidence>
<sequence length="165" mass="19401">MAWGKPVPRDLSMRDVLILNSQIEKEERVMVKAYEKDLETKRKEKLRREAKKSRDEEKRRRVRSDRGAQLVEEGRSSSSGRPRRSASSSALSRSTVESERDAPYLPEDLAALKSFPLVDEWLMKVRLHEVDGRKPQLRFEPRRNSAHWVPGSRMYVDYKPVFYLE</sequence>
<feature type="compositionally biased region" description="Low complexity" evidence="1">
    <location>
        <begin position="76"/>
        <end position="94"/>
    </location>
</feature>
<evidence type="ECO:0000256" key="1">
    <source>
        <dbReference type="SAM" id="MobiDB-lite"/>
    </source>
</evidence>
<evidence type="ECO:0000313" key="4">
    <source>
        <dbReference type="Proteomes" id="UP001642484"/>
    </source>
</evidence>
<organism evidence="3 4">
    <name type="scientific">Durusdinium trenchii</name>
    <dbReference type="NCBI Taxonomy" id="1381693"/>
    <lineage>
        <taxon>Eukaryota</taxon>
        <taxon>Sar</taxon>
        <taxon>Alveolata</taxon>
        <taxon>Dinophyceae</taxon>
        <taxon>Suessiales</taxon>
        <taxon>Symbiodiniaceae</taxon>
        <taxon>Durusdinium</taxon>
    </lineage>
</organism>
<protein>
    <submittedName>
        <fullName evidence="3">Uncharacterized protein</fullName>
    </submittedName>
</protein>
<dbReference type="EMBL" id="CAXAMN010007113">
    <property type="protein sequence ID" value="CAK9020414.1"/>
    <property type="molecule type" value="Genomic_DNA"/>
</dbReference>
<keyword evidence="4" id="KW-1185">Reference proteome</keyword>
<feature type="region of interest" description="Disordered" evidence="1">
    <location>
        <begin position="39"/>
        <end position="103"/>
    </location>
</feature>
<reference evidence="3 4" key="1">
    <citation type="submission" date="2024-02" db="EMBL/GenBank/DDBJ databases">
        <authorList>
            <person name="Chen Y."/>
            <person name="Shah S."/>
            <person name="Dougan E. K."/>
            <person name="Thang M."/>
            <person name="Chan C."/>
        </authorList>
    </citation>
    <scope>NUCLEOTIDE SEQUENCE [LARGE SCALE GENOMIC DNA]</scope>
</reference>
<dbReference type="EMBL" id="CAXAMN010006891">
    <property type="protein sequence ID" value="CAK9019555.1"/>
    <property type="molecule type" value="Genomic_DNA"/>
</dbReference>
<name>A0ABP0K0X7_9DINO</name>
<evidence type="ECO:0000313" key="3">
    <source>
        <dbReference type="EMBL" id="CAK9020414.1"/>
    </source>
</evidence>